<feature type="transmembrane region" description="Helical" evidence="6">
    <location>
        <begin position="245"/>
        <end position="266"/>
    </location>
</feature>
<evidence type="ECO:0000256" key="3">
    <source>
        <dbReference type="ARBA" id="ARBA00022692"/>
    </source>
</evidence>
<evidence type="ECO:0000313" key="8">
    <source>
        <dbReference type="EMBL" id="KAK8985108.1"/>
    </source>
</evidence>
<dbReference type="InterPro" id="IPR037185">
    <property type="entry name" value="EmrE-like"/>
</dbReference>
<dbReference type="Pfam" id="PF00892">
    <property type="entry name" value="EamA"/>
    <property type="match status" value="2"/>
</dbReference>
<feature type="transmembrane region" description="Helical" evidence="6">
    <location>
        <begin position="129"/>
        <end position="149"/>
    </location>
</feature>
<dbReference type="InterPro" id="IPR030184">
    <property type="entry name" value="WAT1-related"/>
</dbReference>
<feature type="transmembrane region" description="Helical" evidence="6">
    <location>
        <begin position="7"/>
        <end position="28"/>
    </location>
</feature>
<gene>
    <name evidence="8" type="ORF">V6N11_076799</name>
</gene>
<evidence type="ECO:0000256" key="2">
    <source>
        <dbReference type="ARBA" id="ARBA00007635"/>
    </source>
</evidence>
<sequence length="491" mass="53932">MESKKPFFVALLVHALSSGMIILSKAVFNMGMSISVFVFYRQVAGTIVMVPFAMIFEGKNAKPLSLVTSCKIFMLSFLGITLTLNIYGLALIYTSASLGAASINCIPVITFAFAVLVRMEKVRVKSVPGIAKVGGIVVCMAGVVTLAFYKGPVLKPPFHLHTFTPQDDGHGHGHASSATKWILGCFLLLASCICWALWLVLQAQVLKSYPSKLTFTSIQCLSSAVQSFLVAIALERDPHQWKIGWNFRLLVVVYCGIFVTGVAYYLQAWVLSKKGPVFHAVMIPSNLVMTILGSVFLLGETINLGSVLGAIMLVISLYSVLWGKSKEQNTENVGCLPVQDQTQVKETAVLYMVTNDGEWEWSQLHQFLHVLEHIAEVPRVPQVKSFLWLVCKGCVLINFERAQRHLTDFAGCVTCGAALEDLDHLLRWCPTAQIDNVMGCNGRLRDDTCRALTSAIVQPSILCGTRPLEVKWCPPSADSIKVNVDSGRRLD</sequence>
<keyword evidence="4 6" id="KW-1133">Transmembrane helix</keyword>
<dbReference type="SUPFAM" id="SSF103481">
    <property type="entry name" value="Multidrug resistance efflux transporter EmrE"/>
    <property type="match status" value="2"/>
</dbReference>
<dbReference type="PANTHER" id="PTHR31218">
    <property type="entry name" value="WAT1-RELATED PROTEIN"/>
    <property type="match status" value="1"/>
</dbReference>
<organism evidence="8 9">
    <name type="scientific">Hibiscus sabdariffa</name>
    <name type="common">roselle</name>
    <dbReference type="NCBI Taxonomy" id="183260"/>
    <lineage>
        <taxon>Eukaryota</taxon>
        <taxon>Viridiplantae</taxon>
        <taxon>Streptophyta</taxon>
        <taxon>Embryophyta</taxon>
        <taxon>Tracheophyta</taxon>
        <taxon>Spermatophyta</taxon>
        <taxon>Magnoliopsida</taxon>
        <taxon>eudicotyledons</taxon>
        <taxon>Gunneridae</taxon>
        <taxon>Pentapetalae</taxon>
        <taxon>rosids</taxon>
        <taxon>malvids</taxon>
        <taxon>Malvales</taxon>
        <taxon>Malvaceae</taxon>
        <taxon>Malvoideae</taxon>
        <taxon>Hibiscus</taxon>
    </lineage>
</organism>
<proteinExistence type="inferred from homology"/>
<comment type="subcellular location">
    <subcellularLocation>
        <location evidence="1">Membrane</location>
        <topology evidence="1">Multi-pass membrane protein</topology>
    </subcellularLocation>
</comment>
<name>A0ABR2P9K6_9ROSI</name>
<feature type="transmembrane region" description="Helical" evidence="6">
    <location>
        <begin position="34"/>
        <end position="56"/>
    </location>
</feature>
<evidence type="ECO:0000256" key="5">
    <source>
        <dbReference type="ARBA" id="ARBA00023136"/>
    </source>
</evidence>
<feature type="transmembrane region" description="Helical" evidence="6">
    <location>
        <begin position="99"/>
        <end position="117"/>
    </location>
</feature>
<feature type="transmembrane region" description="Helical" evidence="6">
    <location>
        <begin position="304"/>
        <end position="322"/>
    </location>
</feature>
<comment type="similarity">
    <text evidence="2">Belongs to the drug/metabolite transporter (DMT) superfamily. Plant drug/metabolite exporter (P-DME) (TC 2.A.7.4) family.</text>
</comment>
<feature type="domain" description="EamA" evidence="7">
    <location>
        <begin position="183"/>
        <end position="321"/>
    </location>
</feature>
<dbReference type="InterPro" id="IPR000620">
    <property type="entry name" value="EamA_dom"/>
</dbReference>
<protein>
    <recommendedName>
        <fullName evidence="7">EamA domain-containing protein</fullName>
    </recommendedName>
</protein>
<keyword evidence="5 6" id="KW-0472">Membrane</keyword>
<keyword evidence="9" id="KW-1185">Reference proteome</keyword>
<feature type="transmembrane region" description="Helical" evidence="6">
    <location>
        <begin position="278"/>
        <end position="298"/>
    </location>
</feature>
<accession>A0ABR2P9K6</accession>
<dbReference type="Proteomes" id="UP001396334">
    <property type="component" value="Unassembled WGS sequence"/>
</dbReference>
<keyword evidence="3 6" id="KW-0812">Transmembrane</keyword>
<feature type="transmembrane region" description="Helical" evidence="6">
    <location>
        <begin position="72"/>
        <end position="93"/>
    </location>
</feature>
<reference evidence="8 9" key="1">
    <citation type="journal article" date="2024" name="G3 (Bethesda)">
        <title>Genome assembly of Hibiscus sabdariffa L. provides insights into metabolisms of medicinal natural products.</title>
        <authorList>
            <person name="Kim T."/>
        </authorList>
    </citation>
    <scope>NUCLEOTIDE SEQUENCE [LARGE SCALE GENOMIC DNA]</scope>
    <source>
        <strain evidence="8">TK-2024</strain>
        <tissue evidence="8">Old leaves</tissue>
    </source>
</reference>
<comment type="caution">
    <text evidence="8">The sequence shown here is derived from an EMBL/GenBank/DDBJ whole genome shotgun (WGS) entry which is preliminary data.</text>
</comment>
<evidence type="ECO:0000256" key="6">
    <source>
        <dbReference type="SAM" id="Phobius"/>
    </source>
</evidence>
<dbReference type="EMBL" id="JBBPBN010000071">
    <property type="protein sequence ID" value="KAK8985108.1"/>
    <property type="molecule type" value="Genomic_DNA"/>
</dbReference>
<feature type="domain" description="EamA" evidence="7">
    <location>
        <begin position="8"/>
        <end position="143"/>
    </location>
</feature>
<evidence type="ECO:0000313" key="9">
    <source>
        <dbReference type="Proteomes" id="UP001396334"/>
    </source>
</evidence>
<feature type="transmembrane region" description="Helical" evidence="6">
    <location>
        <begin position="181"/>
        <end position="201"/>
    </location>
</feature>
<evidence type="ECO:0000256" key="4">
    <source>
        <dbReference type="ARBA" id="ARBA00022989"/>
    </source>
</evidence>
<evidence type="ECO:0000256" key="1">
    <source>
        <dbReference type="ARBA" id="ARBA00004141"/>
    </source>
</evidence>
<evidence type="ECO:0000259" key="7">
    <source>
        <dbReference type="Pfam" id="PF00892"/>
    </source>
</evidence>